<dbReference type="OrthoDB" id="5795846at2"/>
<dbReference type="RefSeq" id="WP_036819193.1">
    <property type="nucleotide sequence ID" value="NZ_JGVO01000199.1"/>
</dbReference>
<dbReference type="Pfam" id="PF09523">
    <property type="entry name" value="DUF2390"/>
    <property type="match status" value="1"/>
</dbReference>
<gene>
    <name evidence="1" type="ORF">C9I98_12620</name>
</gene>
<organism evidence="1 2">
    <name type="scientific">Photobacterium sanctipauli</name>
    <dbReference type="NCBI Taxonomy" id="1342794"/>
    <lineage>
        <taxon>Bacteria</taxon>
        <taxon>Pseudomonadati</taxon>
        <taxon>Pseudomonadota</taxon>
        <taxon>Gammaproteobacteria</taxon>
        <taxon>Vibrionales</taxon>
        <taxon>Vibrionaceae</taxon>
        <taxon>Photobacterium</taxon>
    </lineage>
</organism>
<sequence length="154" mass="17299">MQQGFSADAFWQFSLEHYSKTGVQAACLSLQDNYLGNVNLALLLLWLDSQNMPLPPSRLNQLQTALTRSDKLLASYRHLRKQLKPSVSKPEYEQLLGFELLLERSQQQDLIAKLNQQPIPHKVDTVSPTGNVDAYCQLLNVPQSLIAQLQGLPG</sequence>
<evidence type="ECO:0000313" key="2">
    <source>
        <dbReference type="Proteomes" id="UP000241771"/>
    </source>
</evidence>
<dbReference type="EMBL" id="PYMA01000007">
    <property type="protein sequence ID" value="PSW19212.1"/>
    <property type="molecule type" value="Genomic_DNA"/>
</dbReference>
<dbReference type="InterPro" id="IPR012659">
    <property type="entry name" value="CHP02444"/>
</dbReference>
<keyword evidence="2" id="KW-1185">Reference proteome</keyword>
<dbReference type="AlphaFoldDB" id="A0A2T3NSI7"/>
<protein>
    <submittedName>
        <fullName evidence="1">TIGR02444 family protein</fullName>
    </submittedName>
</protein>
<accession>A0A2T3NSI7</accession>
<dbReference type="Proteomes" id="UP000241771">
    <property type="component" value="Unassembled WGS sequence"/>
</dbReference>
<reference evidence="1 2" key="1">
    <citation type="submission" date="2018-01" db="EMBL/GenBank/DDBJ databases">
        <title>Whole genome sequencing of Histamine producing bacteria.</title>
        <authorList>
            <person name="Butler K."/>
        </authorList>
    </citation>
    <scope>NUCLEOTIDE SEQUENCE [LARGE SCALE GENOMIC DNA]</scope>
    <source>
        <strain evidence="1 2">DSM 100436</strain>
    </source>
</reference>
<evidence type="ECO:0000313" key="1">
    <source>
        <dbReference type="EMBL" id="PSW19212.1"/>
    </source>
</evidence>
<comment type="caution">
    <text evidence="1">The sequence shown here is derived from an EMBL/GenBank/DDBJ whole genome shotgun (WGS) entry which is preliminary data.</text>
</comment>
<name>A0A2T3NSI7_9GAMM</name>
<dbReference type="NCBIfam" id="TIGR02444">
    <property type="entry name" value="TIGR02444 family protein"/>
    <property type="match status" value="1"/>
</dbReference>
<proteinExistence type="predicted"/>